<protein>
    <recommendedName>
        <fullName evidence="4">Aminoglycoside phosphotransferase domain-containing protein</fullName>
    </recommendedName>
</protein>
<evidence type="ECO:0008006" key="4">
    <source>
        <dbReference type="Google" id="ProtNLM"/>
    </source>
</evidence>
<keyword evidence="1" id="KW-0175">Coiled coil</keyword>
<dbReference type="EMBL" id="RQPJ01000001">
    <property type="protein sequence ID" value="RTE55212.1"/>
    <property type="molecule type" value="Genomic_DNA"/>
</dbReference>
<dbReference type="InterPro" id="IPR011009">
    <property type="entry name" value="Kinase-like_dom_sf"/>
</dbReference>
<feature type="coiled-coil region" evidence="1">
    <location>
        <begin position="152"/>
        <end position="179"/>
    </location>
</feature>
<evidence type="ECO:0000313" key="3">
    <source>
        <dbReference type="Proteomes" id="UP000267585"/>
    </source>
</evidence>
<gene>
    <name evidence="2" type="ORF">EHW67_01200</name>
</gene>
<organism evidence="2 3">
    <name type="scientific">Arenibacter aquaticus</name>
    <dbReference type="NCBI Taxonomy" id="2489054"/>
    <lineage>
        <taxon>Bacteria</taxon>
        <taxon>Pseudomonadati</taxon>
        <taxon>Bacteroidota</taxon>
        <taxon>Flavobacteriia</taxon>
        <taxon>Flavobacteriales</taxon>
        <taxon>Flavobacteriaceae</taxon>
        <taxon>Arenibacter</taxon>
    </lineage>
</organism>
<evidence type="ECO:0000256" key="1">
    <source>
        <dbReference type="SAM" id="Coils"/>
    </source>
</evidence>
<dbReference type="PANTHER" id="PTHR43883">
    <property type="entry name" value="SLR0207 PROTEIN"/>
    <property type="match status" value="1"/>
</dbReference>
<reference evidence="2 3" key="1">
    <citation type="submission" date="2018-11" db="EMBL/GenBank/DDBJ databases">
        <title>Arenibacter aquaticus sp.nov., a marine bacterium isolated from surface seawater in the South China Sea.</title>
        <authorList>
            <person name="Guo J."/>
            <person name="Sun J."/>
        </authorList>
    </citation>
    <scope>NUCLEOTIDE SEQUENCE [LARGE SCALE GENOMIC DNA]</scope>
    <source>
        <strain evidence="2 3">GUO666</strain>
    </source>
</reference>
<sequence>MTKEQISKLIVQGGFPDDSLERKLLETHISWVILGDQFVYKIKKPIKYSFLDFSTLSKRKHFCLREIELNKRFSNGIYLGVLPIREYKGTYALGSSEGKVIDYAVKMIKMDPQKQMDILVLGNKVRVADMQKLAGIIVDFHKGAVIIKDKNVLDVANKFNDLEAEKEFLSQNIDDKMGEVIDWAIKLSNAFLKSYKPLMEARLQSGFYRDCHGDLHCRNIFLLPEPQPFDCIEFNDDYRHIDLLNEVAFLCMDLDALDRSDLSKSFITQYNSLFPIIRNEREKMLFDYFKGYRANVRAKVNSLRARSAVGKEDKTKALEEVVKYVELMEFYLNGLGMDV</sequence>
<proteinExistence type="predicted"/>
<keyword evidence="3" id="KW-1185">Reference proteome</keyword>
<dbReference type="Proteomes" id="UP000267585">
    <property type="component" value="Unassembled WGS sequence"/>
</dbReference>
<evidence type="ECO:0000313" key="2">
    <source>
        <dbReference type="EMBL" id="RTE55212.1"/>
    </source>
</evidence>
<dbReference type="PANTHER" id="PTHR43883:SF1">
    <property type="entry name" value="GLUCONOKINASE"/>
    <property type="match status" value="1"/>
</dbReference>
<accession>A0A3S0CR88</accession>
<dbReference type="SUPFAM" id="SSF56112">
    <property type="entry name" value="Protein kinase-like (PK-like)"/>
    <property type="match status" value="1"/>
</dbReference>
<name>A0A3S0CR88_9FLAO</name>
<dbReference type="InterPro" id="IPR052732">
    <property type="entry name" value="Cell-binding_unc_protein"/>
</dbReference>
<comment type="caution">
    <text evidence="2">The sequence shown here is derived from an EMBL/GenBank/DDBJ whole genome shotgun (WGS) entry which is preliminary data.</text>
</comment>
<dbReference type="AlphaFoldDB" id="A0A3S0CR88"/>
<dbReference type="RefSeq" id="WP_126160515.1">
    <property type="nucleotide sequence ID" value="NZ_RQPJ01000001.1"/>
</dbReference>
<dbReference type="OrthoDB" id="9810277at2"/>